<keyword evidence="3" id="KW-1185">Reference proteome</keyword>
<proteinExistence type="predicted"/>
<accession>A0ABT9W0C7</accession>
<dbReference type="EMBL" id="JAUSTY010000010">
    <property type="protein sequence ID" value="MDQ0166677.1"/>
    <property type="molecule type" value="Genomic_DNA"/>
</dbReference>
<organism evidence="2 3">
    <name type="scientific">Caldalkalibacillus horti</name>
    <dbReference type="NCBI Taxonomy" id="77523"/>
    <lineage>
        <taxon>Bacteria</taxon>
        <taxon>Bacillati</taxon>
        <taxon>Bacillota</taxon>
        <taxon>Bacilli</taxon>
        <taxon>Bacillales</taxon>
        <taxon>Bacillaceae</taxon>
        <taxon>Caldalkalibacillus</taxon>
    </lineage>
</organism>
<keyword evidence="1" id="KW-0812">Transmembrane</keyword>
<keyword evidence="1" id="KW-1133">Transmembrane helix</keyword>
<protein>
    <submittedName>
        <fullName evidence="2">Uncharacterized protein</fullName>
    </submittedName>
</protein>
<reference evidence="2 3" key="1">
    <citation type="submission" date="2023-07" db="EMBL/GenBank/DDBJ databases">
        <title>Genomic Encyclopedia of Type Strains, Phase IV (KMG-IV): sequencing the most valuable type-strain genomes for metagenomic binning, comparative biology and taxonomic classification.</title>
        <authorList>
            <person name="Goeker M."/>
        </authorList>
    </citation>
    <scope>NUCLEOTIDE SEQUENCE [LARGE SCALE GENOMIC DNA]</scope>
    <source>
        <strain evidence="2 3">DSM 12751</strain>
    </source>
</reference>
<evidence type="ECO:0000313" key="3">
    <source>
        <dbReference type="Proteomes" id="UP001235840"/>
    </source>
</evidence>
<sequence>MYWFVLGGLIGVFLGAGLSRWLDEHQLFVKNRQKMKDFFSAFVVFVVFVYGAYLFLANLEHFSQFRTISSFEDLQSFIYSNPVIQQLIAFSVFAFLLSIISFIVRSPFFKWEQIKIFGFEAKAAIKEKAEKEAKEELDYLYLMENLRMDTMEIFTSDLTYDIIRQHLNLQEHVFNGKHALEEILESYCILYRESPLNGTIRYGVLTIHNHEISVADYEQYIKLPQYLKEDIDHVIQTKQVQRWYHDDIHTFITPFSFLNDYEVYYVIYLSSYEIEFNSLTEKQFQILKNIIELYIKESVKQNSYIVTHTLAVDSVSNTKEI</sequence>
<name>A0ABT9W0C7_9BACI</name>
<dbReference type="Proteomes" id="UP001235840">
    <property type="component" value="Unassembled WGS sequence"/>
</dbReference>
<keyword evidence="1" id="KW-0472">Membrane</keyword>
<gene>
    <name evidence="2" type="ORF">J2S11_002593</name>
</gene>
<feature type="transmembrane region" description="Helical" evidence="1">
    <location>
        <begin position="38"/>
        <end position="56"/>
    </location>
</feature>
<evidence type="ECO:0000313" key="2">
    <source>
        <dbReference type="EMBL" id="MDQ0166677.1"/>
    </source>
</evidence>
<evidence type="ECO:0000256" key="1">
    <source>
        <dbReference type="SAM" id="Phobius"/>
    </source>
</evidence>
<comment type="caution">
    <text evidence="2">The sequence shown here is derived from an EMBL/GenBank/DDBJ whole genome shotgun (WGS) entry which is preliminary data.</text>
</comment>
<dbReference type="RefSeq" id="WP_307395076.1">
    <property type="nucleotide sequence ID" value="NZ_BAAADK010000047.1"/>
</dbReference>
<feature type="transmembrane region" description="Helical" evidence="1">
    <location>
        <begin position="6"/>
        <end position="22"/>
    </location>
</feature>
<feature type="transmembrane region" description="Helical" evidence="1">
    <location>
        <begin position="83"/>
        <end position="104"/>
    </location>
</feature>